<evidence type="ECO:0000313" key="1">
    <source>
        <dbReference type="EMBL" id="PPQ86085.1"/>
    </source>
</evidence>
<dbReference type="Proteomes" id="UP000283269">
    <property type="component" value="Unassembled WGS sequence"/>
</dbReference>
<accession>A0A409X5N7</accession>
<reference evidence="1 2" key="1">
    <citation type="journal article" date="2018" name="Evol. Lett.">
        <title>Horizontal gene cluster transfer increased hallucinogenic mushroom diversity.</title>
        <authorList>
            <person name="Reynolds H.T."/>
            <person name="Vijayakumar V."/>
            <person name="Gluck-Thaler E."/>
            <person name="Korotkin H.B."/>
            <person name="Matheny P.B."/>
            <person name="Slot J.C."/>
        </authorList>
    </citation>
    <scope>NUCLEOTIDE SEQUENCE [LARGE SCALE GENOMIC DNA]</scope>
    <source>
        <strain evidence="1 2">2631</strain>
    </source>
</reference>
<proteinExistence type="predicted"/>
<protein>
    <submittedName>
        <fullName evidence="1">Uncharacterized protein</fullName>
    </submittedName>
</protein>
<organism evidence="1 2">
    <name type="scientific">Psilocybe cyanescens</name>
    <dbReference type="NCBI Taxonomy" id="93625"/>
    <lineage>
        <taxon>Eukaryota</taxon>
        <taxon>Fungi</taxon>
        <taxon>Dikarya</taxon>
        <taxon>Basidiomycota</taxon>
        <taxon>Agaricomycotina</taxon>
        <taxon>Agaricomycetes</taxon>
        <taxon>Agaricomycetidae</taxon>
        <taxon>Agaricales</taxon>
        <taxon>Agaricineae</taxon>
        <taxon>Strophariaceae</taxon>
        <taxon>Psilocybe</taxon>
    </lineage>
</organism>
<evidence type="ECO:0000313" key="2">
    <source>
        <dbReference type="Proteomes" id="UP000283269"/>
    </source>
</evidence>
<dbReference type="OrthoDB" id="619536at2759"/>
<sequence>MAYPSLPFKLNPAPNFFSEYSVLLPASLKDAYTTLGTSEGHERVCRLFKGCTAVELLDKDEVELPIPEYPDGKLLVDIAVRTANAGDGEAKGKGKDANIVTRQHFTMVETIPLLFGLFNSKVMLKGTMSWDDAALSSLSKPTESQESEAPSSEENLTLYALYETIGNAGIMVWKLRIFTRDGSNPSKTKVTERVEGWAPAWLRPIVQSETTKGHRAHMDLYHTLF</sequence>
<dbReference type="EMBL" id="NHYD01002563">
    <property type="protein sequence ID" value="PPQ86085.1"/>
    <property type="molecule type" value="Genomic_DNA"/>
</dbReference>
<keyword evidence="2" id="KW-1185">Reference proteome</keyword>
<gene>
    <name evidence="1" type="ORF">CVT25_003150</name>
</gene>
<dbReference type="AlphaFoldDB" id="A0A409X5N7"/>
<name>A0A409X5N7_PSICY</name>
<dbReference type="InParanoid" id="A0A409X5N7"/>
<comment type="caution">
    <text evidence="1">The sequence shown here is derived from an EMBL/GenBank/DDBJ whole genome shotgun (WGS) entry which is preliminary data.</text>
</comment>